<evidence type="ECO:0000256" key="2">
    <source>
        <dbReference type="ARBA" id="ARBA00004824"/>
    </source>
</evidence>
<evidence type="ECO:0000256" key="9">
    <source>
        <dbReference type="ARBA" id="ARBA00048798"/>
    </source>
</evidence>
<dbReference type="Proteomes" id="UP000283387">
    <property type="component" value="Unassembled WGS sequence"/>
</dbReference>
<dbReference type="InterPro" id="IPR043131">
    <property type="entry name" value="BCAT-like_N"/>
</dbReference>
<comment type="caution">
    <text evidence="13">The sequence shown here is derived from an EMBL/GenBank/DDBJ whole genome shotgun (WGS) entry which is preliminary data.</text>
</comment>
<dbReference type="Pfam" id="PF01063">
    <property type="entry name" value="Aminotran_4"/>
    <property type="match status" value="1"/>
</dbReference>
<organism evidence="13 14">
    <name type="scientific">Mangrovibacterium diazotrophicum</name>
    <dbReference type="NCBI Taxonomy" id="1261403"/>
    <lineage>
        <taxon>Bacteria</taxon>
        <taxon>Pseudomonadati</taxon>
        <taxon>Bacteroidota</taxon>
        <taxon>Bacteroidia</taxon>
        <taxon>Marinilabiliales</taxon>
        <taxon>Prolixibacteraceae</taxon>
        <taxon>Mangrovibacterium</taxon>
    </lineage>
</organism>
<evidence type="ECO:0000256" key="11">
    <source>
        <dbReference type="RuleBase" id="RU004106"/>
    </source>
</evidence>
<evidence type="ECO:0000256" key="10">
    <source>
        <dbReference type="ARBA" id="ARBA00049229"/>
    </source>
</evidence>
<comment type="pathway">
    <text evidence="2">Amino-acid biosynthesis; L-isoleucine biosynthesis; L-isoleucine from 2-oxobutanoate: step 4/4.</text>
</comment>
<reference evidence="13 14" key="1">
    <citation type="submission" date="2018-09" db="EMBL/GenBank/DDBJ databases">
        <title>Genomic Encyclopedia of Archaeal and Bacterial Type Strains, Phase II (KMG-II): from individual species to whole genera.</title>
        <authorList>
            <person name="Goeker M."/>
        </authorList>
    </citation>
    <scope>NUCLEOTIDE SEQUENCE [LARGE SCALE GENOMIC DNA]</scope>
    <source>
        <strain evidence="13 14">DSM 27148</strain>
    </source>
</reference>
<keyword evidence="7 12" id="KW-0663">Pyridoxal phosphate</keyword>
<comment type="catalytic activity">
    <reaction evidence="10">
        <text>L-leucine + 2-oxoglutarate = 4-methyl-2-oxopentanoate + L-glutamate</text>
        <dbReference type="Rhea" id="RHEA:18321"/>
        <dbReference type="ChEBI" id="CHEBI:16810"/>
        <dbReference type="ChEBI" id="CHEBI:17865"/>
        <dbReference type="ChEBI" id="CHEBI:29985"/>
        <dbReference type="ChEBI" id="CHEBI:57427"/>
        <dbReference type="EC" id="2.6.1.42"/>
    </reaction>
</comment>
<proteinExistence type="inferred from homology"/>
<evidence type="ECO:0000256" key="3">
    <source>
        <dbReference type="ARBA" id="ARBA00004931"/>
    </source>
</evidence>
<dbReference type="InterPro" id="IPR001544">
    <property type="entry name" value="Aminotrans_IV"/>
</dbReference>
<evidence type="ECO:0000256" key="4">
    <source>
        <dbReference type="ARBA" id="ARBA00005072"/>
    </source>
</evidence>
<comment type="catalytic activity">
    <reaction evidence="9">
        <text>L-isoleucine + 2-oxoglutarate = (S)-3-methyl-2-oxopentanoate + L-glutamate</text>
        <dbReference type="Rhea" id="RHEA:24801"/>
        <dbReference type="ChEBI" id="CHEBI:16810"/>
        <dbReference type="ChEBI" id="CHEBI:29985"/>
        <dbReference type="ChEBI" id="CHEBI:35146"/>
        <dbReference type="ChEBI" id="CHEBI:58045"/>
        <dbReference type="EC" id="2.6.1.42"/>
    </reaction>
</comment>
<dbReference type="PANTHER" id="PTHR42743">
    <property type="entry name" value="AMINO-ACID AMINOTRANSFERASE"/>
    <property type="match status" value="1"/>
</dbReference>
<keyword evidence="13" id="KW-0032">Aminotransferase</keyword>
<evidence type="ECO:0000256" key="1">
    <source>
        <dbReference type="ARBA" id="ARBA00001933"/>
    </source>
</evidence>
<dbReference type="OrthoDB" id="9805628at2"/>
<name>A0A419VYM8_9BACT</name>
<evidence type="ECO:0000313" key="14">
    <source>
        <dbReference type="Proteomes" id="UP000283387"/>
    </source>
</evidence>
<evidence type="ECO:0000256" key="7">
    <source>
        <dbReference type="ARBA" id="ARBA00022898"/>
    </source>
</evidence>
<dbReference type="Gene3D" id="3.30.470.10">
    <property type="match status" value="1"/>
</dbReference>
<keyword evidence="14" id="KW-1185">Reference proteome</keyword>
<comment type="cofactor">
    <cofactor evidence="1 12">
        <name>pyridoxal 5'-phosphate</name>
        <dbReference type="ChEBI" id="CHEBI:597326"/>
    </cofactor>
</comment>
<comment type="pathway">
    <text evidence="4">Amino-acid biosynthesis; L-leucine biosynthesis; L-leucine from 3-methyl-2-oxobutanoate: step 4/4.</text>
</comment>
<dbReference type="EMBL" id="RAPN01000002">
    <property type="protein sequence ID" value="RKD88347.1"/>
    <property type="molecule type" value="Genomic_DNA"/>
</dbReference>
<keyword evidence="13" id="KW-0808">Transferase</keyword>
<sequence>MKAFNEFMRDKSFGMNKITTSNRKIEPTSYIKNGVAEELPFEPFKGDNALQVYEVLRVIDGVALFLEDHYARFQNSWRKFGLNDPVSASEFEAQISELIRLNKTDCDNIKVELWIEADGKQTLRMFVIPSNYPTADQYRLGVPTGFLHAMRTNPQIKVAHLPVRELADRTIIENNWYEVLLVDRDGFITEGSRSNVFLVKESVFYTAPAEKVLIGITRLKIMECIRKLGIECRETDISATDLNQYEAAFISGTSPKILPISSLGAIQFDVKHPVLRQLMKEFDDFIQSYIDRRKSGSEAL</sequence>
<dbReference type="GO" id="GO:0046394">
    <property type="term" value="P:carboxylic acid biosynthetic process"/>
    <property type="evidence" value="ECO:0007669"/>
    <property type="project" value="UniProtKB-ARBA"/>
</dbReference>
<dbReference type="AlphaFoldDB" id="A0A419VYM8"/>
<evidence type="ECO:0000256" key="12">
    <source>
        <dbReference type="RuleBase" id="RU004516"/>
    </source>
</evidence>
<dbReference type="InterPro" id="IPR050571">
    <property type="entry name" value="Class-IV_PLP-Dep_Aminotrnsfr"/>
</dbReference>
<comment type="pathway">
    <text evidence="3">Amino-acid biosynthesis; L-valine biosynthesis; L-valine from pyruvate: step 4/4.</text>
</comment>
<evidence type="ECO:0000313" key="13">
    <source>
        <dbReference type="EMBL" id="RKD88347.1"/>
    </source>
</evidence>
<evidence type="ECO:0000256" key="5">
    <source>
        <dbReference type="ARBA" id="ARBA00009320"/>
    </source>
</evidence>
<dbReference type="GO" id="GO:0004084">
    <property type="term" value="F:branched-chain-amino-acid transaminase activity"/>
    <property type="evidence" value="ECO:0007669"/>
    <property type="project" value="UniProtKB-EC"/>
</dbReference>
<dbReference type="PROSITE" id="PS00770">
    <property type="entry name" value="AA_TRANSFER_CLASS_4"/>
    <property type="match status" value="1"/>
</dbReference>
<comment type="similarity">
    <text evidence="5 11">Belongs to the class-IV pyridoxal-phosphate-dependent aminotransferase family.</text>
</comment>
<dbReference type="CDD" id="cd00449">
    <property type="entry name" value="PLPDE_IV"/>
    <property type="match status" value="1"/>
</dbReference>
<evidence type="ECO:0000256" key="8">
    <source>
        <dbReference type="ARBA" id="ARBA00048212"/>
    </source>
</evidence>
<dbReference type="SUPFAM" id="SSF56752">
    <property type="entry name" value="D-aminoacid aminotransferase-like PLP-dependent enzymes"/>
    <property type="match status" value="1"/>
</dbReference>
<dbReference type="EC" id="2.6.1.42" evidence="6"/>
<gene>
    <name evidence="13" type="ORF">BC643_3496</name>
</gene>
<protein>
    <recommendedName>
        <fullName evidence="6">branched-chain-amino-acid transaminase</fullName>
        <ecNumber evidence="6">2.6.1.42</ecNumber>
    </recommendedName>
</protein>
<dbReference type="GO" id="GO:0005829">
    <property type="term" value="C:cytosol"/>
    <property type="evidence" value="ECO:0007669"/>
    <property type="project" value="TreeGrafter"/>
</dbReference>
<dbReference type="InterPro" id="IPR043132">
    <property type="entry name" value="BCAT-like_C"/>
</dbReference>
<dbReference type="InterPro" id="IPR018300">
    <property type="entry name" value="Aminotrans_IV_CS"/>
</dbReference>
<evidence type="ECO:0000256" key="6">
    <source>
        <dbReference type="ARBA" id="ARBA00013053"/>
    </source>
</evidence>
<dbReference type="Gene3D" id="3.20.10.10">
    <property type="entry name" value="D-amino Acid Aminotransferase, subunit A, domain 2"/>
    <property type="match status" value="1"/>
</dbReference>
<dbReference type="InterPro" id="IPR036038">
    <property type="entry name" value="Aminotransferase-like"/>
</dbReference>
<dbReference type="PANTHER" id="PTHR42743:SF11">
    <property type="entry name" value="AMINODEOXYCHORISMATE LYASE"/>
    <property type="match status" value="1"/>
</dbReference>
<comment type="catalytic activity">
    <reaction evidence="8">
        <text>L-valine + 2-oxoglutarate = 3-methyl-2-oxobutanoate + L-glutamate</text>
        <dbReference type="Rhea" id="RHEA:24813"/>
        <dbReference type="ChEBI" id="CHEBI:11851"/>
        <dbReference type="ChEBI" id="CHEBI:16810"/>
        <dbReference type="ChEBI" id="CHEBI:29985"/>
        <dbReference type="ChEBI" id="CHEBI:57762"/>
        <dbReference type="EC" id="2.6.1.42"/>
    </reaction>
</comment>
<accession>A0A419VYM8</accession>